<organism evidence="2 3">
    <name type="scientific">Pararge aegeria aegeria</name>
    <dbReference type="NCBI Taxonomy" id="348720"/>
    <lineage>
        <taxon>Eukaryota</taxon>
        <taxon>Metazoa</taxon>
        <taxon>Ecdysozoa</taxon>
        <taxon>Arthropoda</taxon>
        <taxon>Hexapoda</taxon>
        <taxon>Insecta</taxon>
        <taxon>Pterygota</taxon>
        <taxon>Neoptera</taxon>
        <taxon>Endopterygota</taxon>
        <taxon>Lepidoptera</taxon>
        <taxon>Glossata</taxon>
        <taxon>Ditrysia</taxon>
        <taxon>Papilionoidea</taxon>
        <taxon>Nymphalidae</taxon>
        <taxon>Satyrinae</taxon>
        <taxon>Satyrini</taxon>
        <taxon>Parargina</taxon>
        <taxon>Pararge</taxon>
    </lineage>
</organism>
<reference evidence="2" key="1">
    <citation type="submission" date="2022-03" db="EMBL/GenBank/DDBJ databases">
        <authorList>
            <person name="Lindestad O."/>
        </authorList>
    </citation>
    <scope>NUCLEOTIDE SEQUENCE</scope>
</reference>
<evidence type="ECO:0000256" key="1">
    <source>
        <dbReference type="SAM" id="MobiDB-lite"/>
    </source>
</evidence>
<evidence type="ECO:0000313" key="3">
    <source>
        <dbReference type="Proteomes" id="UP000838756"/>
    </source>
</evidence>
<comment type="caution">
    <text evidence="2">The sequence shown here is derived from an EMBL/GenBank/DDBJ whole genome shotgun (WGS) entry which is preliminary data.</text>
</comment>
<gene>
    <name evidence="2" type="primary">jg23870</name>
    <name evidence="2" type="ORF">PAEG_LOCUS16145</name>
</gene>
<sequence>MCLVRLNSKRGGPVEPVNDLGSVQPRASCTHPVLYNKHVFFENKDIPFALVNDHLTSLYRPEERRLVKVDGKVTFYSGFALCGGFDHSGVAEACGMGATCRRRAARTVNGANCRGGGGLPSSAQRPRSVPLTRPASADGTRLCPKINLALMKTGGGGRR</sequence>
<dbReference type="Proteomes" id="UP000838756">
    <property type="component" value="Unassembled WGS sequence"/>
</dbReference>
<dbReference type="AlphaFoldDB" id="A0A8S4RR47"/>
<protein>
    <submittedName>
        <fullName evidence="2">Jg23870 protein</fullName>
    </submittedName>
</protein>
<dbReference type="EMBL" id="CAKXAJ010025435">
    <property type="protein sequence ID" value="CAH2239439.1"/>
    <property type="molecule type" value="Genomic_DNA"/>
</dbReference>
<evidence type="ECO:0000313" key="2">
    <source>
        <dbReference type="EMBL" id="CAH2239439.1"/>
    </source>
</evidence>
<dbReference type="OrthoDB" id="7488793at2759"/>
<name>A0A8S4RR47_9NEOP</name>
<proteinExistence type="predicted"/>
<keyword evidence="3" id="KW-1185">Reference proteome</keyword>
<accession>A0A8S4RR47</accession>
<feature type="region of interest" description="Disordered" evidence="1">
    <location>
        <begin position="114"/>
        <end position="138"/>
    </location>
</feature>